<dbReference type="AlphaFoldDB" id="A0A059BAE6"/>
<organism evidence="2">
    <name type="scientific">Eucalyptus grandis</name>
    <name type="common">Flooded gum</name>
    <dbReference type="NCBI Taxonomy" id="71139"/>
    <lineage>
        <taxon>Eukaryota</taxon>
        <taxon>Viridiplantae</taxon>
        <taxon>Streptophyta</taxon>
        <taxon>Embryophyta</taxon>
        <taxon>Tracheophyta</taxon>
        <taxon>Spermatophyta</taxon>
        <taxon>Magnoliopsida</taxon>
        <taxon>eudicotyledons</taxon>
        <taxon>Gunneridae</taxon>
        <taxon>Pentapetalae</taxon>
        <taxon>rosids</taxon>
        <taxon>malvids</taxon>
        <taxon>Myrtales</taxon>
        <taxon>Myrtaceae</taxon>
        <taxon>Myrtoideae</taxon>
        <taxon>Eucalypteae</taxon>
        <taxon>Eucalyptus</taxon>
    </lineage>
</organism>
<keyword evidence="1" id="KW-1133">Transmembrane helix</keyword>
<feature type="transmembrane region" description="Helical" evidence="1">
    <location>
        <begin position="12"/>
        <end position="31"/>
    </location>
</feature>
<sequence length="70" mass="8134">MLISSFFIPSSLFWLIFFFLIGEILLGGLANPSNKIGDFLRENVWWDNTITYRRVKAPSHSHFSKINNLC</sequence>
<evidence type="ECO:0000313" key="2">
    <source>
        <dbReference type="EMBL" id="KCW62984.1"/>
    </source>
</evidence>
<dbReference type="EMBL" id="KK198759">
    <property type="protein sequence ID" value="KCW62984.1"/>
    <property type="molecule type" value="Genomic_DNA"/>
</dbReference>
<evidence type="ECO:0000256" key="1">
    <source>
        <dbReference type="SAM" id="Phobius"/>
    </source>
</evidence>
<dbReference type="Gramene" id="KCW62984">
    <property type="protein sequence ID" value="KCW62984"/>
    <property type="gene ID" value="EUGRSUZ_G00583"/>
</dbReference>
<dbReference type="InParanoid" id="A0A059BAE6"/>
<protein>
    <submittedName>
        <fullName evidence="2">Uncharacterized protein</fullName>
    </submittedName>
</protein>
<accession>A0A059BAE6</accession>
<proteinExistence type="predicted"/>
<keyword evidence="1" id="KW-0472">Membrane</keyword>
<name>A0A059BAE6_EUCGR</name>
<reference evidence="2" key="1">
    <citation type="submission" date="2013-07" db="EMBL/GenBank/DDBJ databases">
        <title>The genome of Eucalyptus grandis.</title>
        <authorList>
            <person name="Schmutz J."/>
            <person name="Hayes R."/>
            <person name="Myburg A."/>
            <person name="Tuskan G."/>
            <person name="Grattapaglia D."/>
            <person name="Rokhsar D.S."/>
        </authorList>
    </citation>
    <scope>NUCLEOTIDE SEQUENCE</scope>
    <source>
        <tissue evidence="2">Leaf extractions</tissue>
    </source>
</reference>
<keyword evidence="1" id="KW-0812">Transmembrane</keyword>
<gene>
    <name evidence="2" type="ORF">EUGRSUZ_G00583</name>
</gene>